<dbReference type="PANTHER" id="PTHR33418:SF1">
    <property type="entry name" value="HELICASE-ASSOCIATED DOMAIN-CONTAINING PROTEIN"/>
    <property type="match status" value="1"/>
</dbReference>
<dbReference type="Proteomes" id="UP000266841">
    <property type="component" value="Unassembled WGS sequence"/>
</dbReference>
<dbReference type="Pfam" id="PF03457">
    <property type="entry name" value="HA"/>
    <property type="match status" value="1"/>
</dbReference>
<reference evidence="2 3" key="1">
    <citation type="journal article" date="2012" name="Genome Biol.">
        <title>Genome and low-iron response of an oceanic diatom adapted to chronic iron limitation.</title>
        <authorList>
            <person name="Lommer M."/>
            <person name="Specht M."/>
            <person name="Roy A.S."/>
            <person name="Kraemer L."/>
            <person name="Andreson R."/>
            <person name="Gutowska M.A."/>
            <person name="Wolf J."/>
            <person name="Bergner S.V."/>
            <person name="Schilhabel M.B."/>
            <person name="Klostermeier U.C."/>
            <person name="Beiko R.G."/>
            <person name="Rosenstiel P."/>
            <person name="Hippler M."/>
            <person name="Laroche J."/>
        </authorList>
    </citation>
    <scope>NUCLEOTIDE SEQUENCE [LARGE SCALE GENOMIC DNA]</scope>
    <source>
        <strain evidence="2 3">CCMP1005</strain>
    </source>
</reference>
<protein>
    <recommendedName>
        <fullName evidence="1">Helicase-associated domain-containing protein</fullName>
    </recommendedName>
</protein>
<evidence type="ECO:0000313" key="2">
    <source>
        <dbReference type="EMBL" id="EJK46225.1"/>
    </source>
</evidence>
<comment type="caution">
    <text evidence="2">The sequence shown here is derived from an EMBL/GenBank/DDBJ whole genome shotgun (WGS) entry which is preliminary data.</text>
</comment>
<sequence>IGFVWTTKRVGRESHPDQYSKPNPEAIARIIEDEKPRHDDLSSSATEGLETRVNVGRRLAEALQEYLGNDSIRLMQTYEMPRKIDTKWQTKYTELVHHLIEHGNCDVPRKSGPLGIWVSNQRRSHKEGSISQLRREYLDSIGFVWTTKRIGNRWLPDQYSRPDPKAIVRIIDDEKLRHEDLTSGAPESLKVRFEADRYLVEALQEYLAIIENNQ</sequence>
<dbReference type="Gene3D" id="6.10.140.530">
    <property type="match status" value="1"/>
</dbReference>
<dbReference type="InterPro" id="IPR005114">
    <property type="entry name" value="Helicase_assoc"/>
</dbReference>
<dbReference type="EMBL" id="AGNL01047887">
    <property type="protein sequence ID" value="EJK46225.1"/>
    <property type="molecule type" value="Genomic_DNA"/>
</dbReference>
<dbReference type="PANTHER" id="PTHR33418">
    <property type="entry name" value="HELICASE-ASSOCIATED"/>
    <property type="match status" value="1"/>
</dbReference>
<organism evidence="2 3">
    <name type="scientific">Thalassiosira oceanica</name>
    <name type="common">Marine diatom</name>
    <dbReference type="NCBI Taxonomy" id="159749"/>
    <lineage>
        <taxon>Eukaryota</taxon>
        <taxon>Sar</taxon>
        <taxon>Stramenopiles</taxon>
        <taxon>Ochrophyta</taxon>
        <taxon>Bacillariophyta</taxon>
        <taxon>Coscinodiscophyceae</taxon>
        <taxon>Thalassiosirophycidae</taxon>
        <taxon>Thalassiosirales</taxon>
        <taxon>Thalassiosiraceae</taxon>
        <taxon>Thalassiosira</taxon>
    </lineage>
</organism>
<name>K0R2D9_THAOC</name>
<evidence type="ECO:0000313" key="3">
    <source>
        <dbReference type="Proteomes" id="UP000266841"/>
    </source>
</evidence>
<dbReference type="AlphaFoldDB" id="K0R2D9"/>
<accession>K0R2D9</accession>
<gene>
    <name evidence="2" type="ORF">THAOC_35118</name>
</gene>
<evidence type="ECO:0000259" key="1">
    <source>
        <dbReference type="Pfam" id="PF03457"/>
    </source>
</evidence>
<feature type="domain" description="Helicase-associated" evidence="1">
    <location>
        <begin position="85"/>
        <end position="143"/>
    </location>
</feature>
<proteinExistence type="predicted"/>
<keyword evidence="3" id="KW-1185">Reference proteome</keyword>
<feature type="non-terminal residue" evidence="2">
    <location>
        <position position="1"/>
    </location>
</feature>